<dbReference type="InterPro" id="IPR011032">
    <property type="entry name" value="GroES-like_sf"/>
</dbReference>
<organism evidence="9 10">
    <name type="scientific">Aspergillus sclerotialis</name>
    <dbReference type="NCBI Taxonomy" id="2070753"/>
    <lineage>
        <taxon>Eukaryota</taxon>
        <taxon>Fungi</taxon>
        <taxon>Dikarya</taxon>
        <taxon>Ascomycota</taxon>
        <taxon>Pezizomycotina</taxon>
        <taxon>Eurotiomycetes</taxon>
        <taxon>Eurotiomycetidae</taxon>
        <taxon>Eurotiales</taxon>
        <taxon>Aspergillaceae</taxon>
        <taxon>Aspergillus</taxon>
        <taxon>Aspergillus subgen. Polypaecilum</taxon>
    </lineage>
</organism>
<dbReference type="GO" id="GO:0008270">
    <property type="term" value="F:zinc ion binding"/>
    <property type="evidence" value="ECO:0007669"/>
    <property type="project" value="InterPro"/>
</dbReference>
<accession>A0A3A2ZU07</accession>
<dbReference type="InterPro" id="IPR013154">
    <property type="entry name" value="ADH-like_N"/>
</dbReference>
<dbReference type="InterPro" id="IPR013149">
    <property type="entry name" value="ADH-like_C"/>
</dbReference>
<evidence type="ECO:0000256" key="1">
    <source>
        <dbReference type="ARBA" id="ARBA00001947"/>
    </source>
</evidence>
<evidence type="ECO:0000256" key="7">
    <source>
        <dbReference type="SAM" id="MobiDB-lite"/>
    </source>
</evidence>
<proteinExistence type="inferred from homology"/>
<dbReference type="InterPro" id="IPR002328">
    <property type="entry name" value="ADH_Zn_CS"/>
</dbReference>
<feature type="domain" description="Enoyl reductase (ER)" evidence="8">
    <location>
        <begin position="9"/>
        <end position="330"/>
    </location>
</feature>
<protein>
    <submittedName>
        <fullName evidence="9">Alcohol dehydrogenase</fullName>
    </submittedName>
</protein>
<sequence length="333" mass="36105">MSEITMYKGSSSGEILEEKVPAPEPKDTEALVRVTHSGICGSDLHFVHRDMVLGHEGAGIVEKVGPKAKSLKIGDRVGWGFQTGSCMNCPYCERGEEQYCPDRKTYGISWLNQGSYSTGAMWPEEFLFKIPESMPSEEAAPLMCAGASVFAPLLRGGVSSIDRVGIMGVGGLGHLAIQFAAKMGCEVVVLSRSPKKEEEARQLGATEFHVFAEGGGPPKTLESPIDHLLVTSAKQPDWKEVVEVMANGGTIHPITITMGELKFPYMSIIDKALHIQGSLPTSRPAHRDMLKFAARHGVKPILSTFPMTLEGVRQGLDALNQGKVRYRGVLVNQ</sequence>
<gene>
    <name evidence="9" type="ORF">PHISCL_06191</name>
</gene>
<evidence type="ECO:0000313" key="10">
    <source>
        <dbReference type="Proteomes" id="UP000266188"/>
    </source>
</evidence>
<feature type="compositionally biased region" description="Basic and acidic residues" evidence="7">
    <location>
        <begin position="16"/>
        <end position="26"/>
    </location>
</feature>
<dbReference type="CDD" id="cd05283">
    <property type="entry name" value="CAD1"/>
    <property type="match status" value="1"/>
</dbReference>
<evidence type="ECO:0000259" key="8">
    <source>
        <dbReference type="SMART" id="SM00829"/>
    </source>
</evidence>
<keyword evidence="5" id="KW-0560">Oxidoreductase</keyword>
<keyword evidence="3 6" id="KW-0479">Metal-binding</keyword>
<name>A0A3A2ZU07_9EURO</name>
<dbReference type="Gene3D" id="3.90.180.10">
    <property type="entry name" value="Medium-chain alcohol dehydrogenases, catalytic domain"/>
    <property type="match status" value="1"/>
</dbReference>
<comment type="similarity">
    <text evidence="2 6">Belongs to the zinc-containing alcohol dehydrogenase family.</text>
</comment>
<reference evidence="10" key="1">
    <citation type="submission" date="2017-02" db="EMBL/GenBank/DDBJ databases">
        <authorList>
            <person name="Tafer H."/>
            <person name="Lopandic K."/>
        </authorList>
    </citation>
    <scope>NUCLEOTIDE SEQUENCE [LARGE SCALE GENOMIC DNA]</scope>
    <source>
        <strain evidence="10">CBS 366.77</strain>
    </source>
</reference>
<dbReference type="STRING" id="2070753.A0A3A2ZU07"/>
<dbReference type="PROSITE" id="PS00059">
    <property type="entry name" value="ADH_ZINC"/>
    <property type="match status" value="1"/>
</dbReference>
<dbReference type="SMART" id="SM00829">
    <property type="entry name" value="PKS_ER"/>
    <property type="match status" value="1"/>
</dbReference>
<dbReference type="Gene3D" id="3.40.50.720">
    <property type="entry name" value="NAD(P)-binding Rossmann-like Domain"/>
    <property type="match status" value="1"/>
</dbReference>
<dbReference type="OrthoDB" id="1879366at2759"/>
<dbReference type="FunFam" id="3.40.50.720:FF:000022">
    <property type="entry name" value="Cinnamyl alcohol dehydrogenase"/>
    <property type="match status" value="1"/>
</dbReference>
<comment type="cofactor">
    <cofactor evidence="1 6">
        <name>Zn(2+)</name>
        <dbReference type="ChEBI" id="CHEBI:29105"/>
    </cofactor>
</comment>
<dbReference type="PANTHER" id="PTHR42940">
    <property type="entry name" value="ALCOHOL DEHYDROGENASE 1-RELATED"/>
    <property type="match status" value="1"/>
</dbReference>
<dbReference type="GO" id="GO:0005737">
    <property type="term" value="C:cytoplasm"/>
    <property type="evidence" value="ECO:0007669"/>
    <property type="project" value="TreeGrafter"/>
</dbReference>
<dbReference type="SUPFAM" id="SSF51735">
    <property type="entry name" value="NAD(P)-binding Rossmann-fold domains"/>
    <property type="match status" value="1"/>
</dbReference>
<dbReference type="Pfam" id="PF08240">
    <property type="entry name" value="ADH_N"/>
    <property type="match status" value="1"/>
</dbReference>
<dbReference type="EMBL" id="MVGC01000226">
    <property type="protein sequence ID" value="RJE21465.1"/>
    <property type="molecule type" value="Genomic_DNA"/>
</dbReference>
<comment type="caution">
    <text evidence="9">The sequence shown here is derived from an EMBL/GenBank/DDBJ whole genome shotgun (WGS) entry which is preliminary data.</text>
</comment>
<evidence type="ECO:0000256" key="5">
    <source>
        <dbReference type="ARBA" id="ARBA00023002"/>
    </source>
</evidence>
<evidence type="ECO:0000256" key="6">
    <source>
        <dbReference type="RuleBase" id="RU361277"/>
    </source>
</evidence>
<dbReference type="GO" id="GO:0004022">
    <property type="term" value="F:alcohol dehydrogenase (NAD+) activity"/>
    <property type="evidence" value="ECO:0007669"/>
    <property type="project" value="TreeGrafter"/>
</dbReference>
<dbReference type="Proteomes" id="UP000266188">
    <property type="component" value="Unassembled WGS sequence"/>
</dbReference>
<feature type="region of interest" description="Disordered" evidence="7">
    <location>
        <begin position="1"/>
        <end position="26"/>
    </location>
</feature>
<dbReference type="InterPro" id="IPR020843">
    <property type="entry name" value="ER"/>
</dbReference>
<dbReference type="InterPro" id="IPR036291">
    <property type="entry name" value="NAD(P)-bd_dom_sf"/>
</dbReference>
<dbReference type="InterPro" id="IPR047109">
    <property type="entry name" value="CAD-like"/>
</dbReference>
<dbReference type="Pfam" id="PF00107">
    <property type="entry name" value="ADH_zinc_N"/>
    <property type="match status" value="1"/>
</dbReference>
<keyword evidence="4 6" id="KW-0862">Zinc</keyword>
<dbReference type="PANTHER" id="PTHR42940:SF8">
    <property type="entry name" value="VACUOLAR PROTEIN SORTING-ASSOCIATED PROTEIN 11"/>
    <property type="match status" value="1"/>
</dbReference>
<dbReference type="SUPFAM" id="SSF50129">
    <property type="entry name" value="GroES-like"/>
    <property type="match status" value="1"/>
</dbReference>
<dbReference type="AlphaFoldDB" id="A0A3A2ZU07"/>
<keyword evidence="10" id="KW-1185">Reference proteome</keyword>
<evidence type="ECO:0000256" key="4">
    <source>
        <dbReference type="ARBA" id="ARBA00022833"/>
    </source>
</evidence>
<evidence type="ECO:0000256" key="2">
    <source>
        <dbReference type="ARBA" id="ARBA00008072"/>
    </source>
</evidence>
<evidence type="ECO:0000313" key="9">
    <source>
        <dbReference type="EMBL" id="RJE21465.1"/>
    </source>
</evidence>
<evidence type="ECO:0000256" key="3">
    <source>
        <dbReference type="ARBA" id="ARBA00022723"/>
    </source>
</evidence>